<sequence>MTHCNPQHNLQGRDRLTRLADFLFEAGMLRKTPRSGYQFLGTGSENVAEHSFRTAVIGYVLACEAGADPARTALMCLFHDFHESRIGDFNYVNRIYNTCNQRIALEHALEGTGLEDRVLPLFDELEEAGSVEARLAQDADQIDLILNLKQELDLGNRYAGKWMEGALKRLRTEAGAALAQTVAHTDHTDWWFLGPDKSWWERKNGNHKK</sequence>
<dbReference type="Pfam" id="PF13023">
    <property type="entry name" value="HD_3"/>
    <property type="match status" value="1"/>
</dbReference>
<dbReference type="PANTHER" id="PTHR11845:SF13">
    <property type="entry name" value="5'-DEOXYNUCLEOTIDASE HDDC2"/>
    <property type="match status" value="1"/>
</dbReference>
<dbReference type="KEGG" id="dde:Dde_1504"/>
<comment type="cofactor">
    <cofactor evidence="2">
        <name>Mn(2+)</name>
        <dbReference type="ChEBI" id="CHEBI:29035"/>
    </cofactor>
</comment>
<evidence type="ECO:0000313" key="9">
    <source>
        <dbReference type="EMBL" id="ABB38303.1"/>
    </source>
</evidence>
<dbReference type="AlphaFoldDB" id="Q311U3"/>
<dbReference type="eggNOG" id="COG1896">
    <property type="taxonomic scope" value="Bacteria"/>
</dbReference>
<comment type="catalytic activity">
    <reaction evidence="1">
        <text>a 2'-deoxyribonucleoside 5'-phosphate + H2O = a 2'-deoxyribonucleoside + phosphate</text>
        <dbReference type="Rhea" id="RHEA:36167"/>
        <dbReference type="ChEBI" id="CHEBI:15377"/>
        <dbReference type="ChEBI" id="CHEBI:18274"/>
        <dbReference type="ChEBI" id="CHEBI:43474"/>
        <dbReference type="ChEBI" id="CHEBI:65317"/>
        <dbReference type="EC" id="3.1.3.89"/>
    </reaction>
</comment>
<dbReference type="InterPro" id="IPR003607">
    <property type="entry name" value="HD/PDEase_dom"/>
</dbReference>
<evidence type="ECO:0000256" key="2">
    <source>
        <dbReference type="ARBA" id="ARBA00001936"/>
    </source>
</evidence>
<accession>Q311U3</accession>
<evidence type="ECO:0000259" key="8">
    <source>
        <dbReference type="SMART" id="SM00471"/>
    </source>
</evidence>
<dbReference type="SUPFAM" id="SSF109604">
    <property type="entry name" value="HD-domain/PDEase-like"/>
    <property type="match status" value="1"/>
</dbReference>
<evidence type="ECO:0000256" key="4">
    <source>
        <dbReference type="ARBA" id="ARBA00011738"/>
    </source>
</evidence>
<reference evidence="9 10" key="1">
    <citation type="journal article" date="2011" name="J. Bacteriol.">
        <title>Complete genome sequence and updated annotation of Desulfovibrio alaskensis G20.</title>
        <authorList>
            <person name="Hauser L.J."/>
            <person name="Land M.L."/>
            <person name="Brown S.D."/>
            <person name="Larimer F."/>
            <person name="Keller K.L."/>
            <person name="Rapp-Giles B.J."/>
            <person name="Price M.N."/>
            <person name="Lin M."/>
            <person name="Bruce D.C."/>
            <person name="Detter J.C."/>
            <person name="Tapia R."/>
            <person name="Han C.S."/>
            <person name="Goodwin L.A."/>
            <person name="Cheng J.F."/>
            <person name="Pitluck S."/>
            <person name="Copeland A."/>
            <person name="Lucas S."/>
            <person name="Nolan M."/>
            <person name="Lapidus A.L."/>
            <person name="Palumbo A.V."/>
            <person name="Wall J.D."/>
        </authorList>
    </citation>
    <scope>NUCLEOTIDE SEQUENCE [LARGE SCALE GENOMIC DNA]</scope>
    <source>
        <strain evidence="10">ATCC BAA 1058 / DSM 17464 / G20</strain>
    </source>
</reference>
<dbReference type="EC" id="3.1.3.89" evidence="5"/>
<evidence type="ECO:0000256" key="6">
    <source>
        <dbReference type="ARBA" id="ARBA00022723"/>
    </source>
</evidence>
<gene>
    <name evidence="9" type="ordered locus">Dde_1504</name>
</gene>
<evidence type="ECO:0000256" key="7">
    <source>
        <dbReference type="ARBA" id="ARBA00022801"/>
    </source>
</evidence>
<comment type="cofactor">
    <cofactor evidence="3">
        <name>Co(2+)</name>
        <dbReference type="ChEBI" id="CHEBI:48828"/>
    </cofactor>
</comment>
<proteinExistence type="predicted"/>
<comment type="subunit">
    <text evidence="4">Homodimer.</text>
</comment>
<protein>
    <recommendedName>
        <fullName evidence="5">5'-deoxynucleotidase</fullName>
        <ecNumber evidence="5">3.1.3.89</ecNumber>
    </recommendedName>
</protein>
<dbReference type="HOGENOM" id="CLU_039453_4_0_7"/>
<name>Q311U3_OLEA2</name>
<dbReference type="GO" id="GO:0005737">
    <property type="term" value="C:cytoplasm"/>
    <property type="evidence" value="ECO:0007669"/>
    <property type="project" value="TreeGrafter"/>
</dbReference>
<keyword evidence="10" id="KW-1185">Reference proteome</keyword>
<evidence type="ECO:0000313" key="10">
    <source>
        <dbReference type="Proteomes" id="UP000002710"/>
    </source>
</evidence>
<dbReference type="Gene3D" id="1.10.3210.10">
    <property type="entry name" value="Hypothetical protein af1432"/>
    <property type="match status" value="1"/>
</dbReference>
<dbReference type="InterPro" id="IPR039356">
    <property type="entry name" value="YfbR/HDDC2"/>
</dbReference>
<organism evidence="9 10">
    <name type="scientific">Oleidesulfovibrio alaskensis (strain ATCC BAA-1058 / DSM 17464 / G20)</name>
    <name type="common">Desulfovibrio alaskensis</name>
    <dbReference type="NCBI Taxonomy" id="207559"/>
    <lineage>
        <taxon>Bacteria</taxon>
        <taxon>Pseudomonadati</taxon>
        <taxon>Thermodesulfobacteriota</taxon>
        <taxon>Desulfovibrionia</taxon>
        <taxon>Desulfovibrionales</taxon>
        <taxon>Desulfovibrionaceae</taxon>
        <taxon>Oleidesulfovibrio</taxon>
    </lineage>
</organism>
<dbReference type="GO" id="GO:0046872">
    <property type="term" value="F:metal ion binding"/>
    <property type="evidence" value="ECO:0007669"/>
    <property type="project" value="UniProtKB-KW"/>
</dbReference>
<dbReference type="STRING" id="207559.Dde_1504"/>
<dbReference type="EMBL" id="CP000112">
    <property type="protein sequence ID" value="ABB38303.1"/>
    <property type="molecule type" value="Genomic_DNA"/>
</dbReference>
<keyword evidence="7 9" id="KW-0378">Hydrolase</keyword>
<dbReference type="PANTHER" id="PTHR11845">
    <property type="entry name" value="5'-DEOXYNUCLEOTIDASE HDDC2"/>
    <property type="match status" value="1"/>
</dbReference>
<feature type="domain" description="HD/PDEase" evidence="8">
    <location>
        <begin position="43"/>
        <end position="154"/>
    </location>
</feature>
<dbReference type="InterPro" id="IPR006674">
    <property type="entry name" value="HD_domain"/>
</dbReference>
<dbReference type="SMART" id="SM00471">
    <property type="entry name" value="HDc"/>
    <property type="match status" value="1"/>
</dbReference>
<dbReference type="GO" id="GO:0002953">
    <property type="term" value="F:5'-deoxynucleotidase activity"/>
    <property type="evidence" value="ECO:0007669"/>
    <property type="project" value="UniProtKB-EC"/>
</dbReference>
<evidence type="ECO:0000256" key="3">
    <source>
        <dbReference type="ARBA" id="ARBA00001941"/>
    </source>
</evidence>
<dbReference type="RefSeq" id="WP_011367469.1">
    <property type="nucleotide sequence ID" value="NC_007519.1"/>
</dbReference>
<keyword evidence="6" id="KW-0479">Metal-binding</keyword>
<evidence type="ECO:0000256" key="1">
    <source>
        <dbReference type="ARBA" id="ARBA00001638"/>
    </source>
</evidence>
<evidence type="ECO:0000256" key="5">
    <source>
        <dbReference type="ARBA" id="ARBA00012964"/>
    </source>
</evidence>
<dbReference type="Proteomes" id="UP000002710">
    <property type="component" value="Chromosome"/>
</dbReference>